<evidence type="ECO:0000313" key="1">
    <source>
        <dbReference type="EMBL" id="TYT61641.1"/>
    </source>
</evidence>
<proteinExistence type="predicted"/>
<keyword evidence="1" id="KW-0966">Cell projection</keyword>
<dbReference type="Pfam" id="PF01917">
    <property type="entry name" value="Flagellin_arch-type"/>
    <property type="match status" value="1"/>
</dbReference>
<keyword evidence="2" id="KW-1185">Reference proteome</keyword>
<comment type="caution">
    <text evidence="1">The sequence shown here is derived from an EMBL/GenBank/DDBJ whole genome shotgun (WGS) entry which is preliminary data.</text>
</comment>
<reference evidence="1 2" key="1">
    <citation type="submission" date="2019-08" db="EMBL/GenBank/DDBJ databases">
        <title>Archaea genome.</title>
        <authorList>
            <person name="Kajale S."/>
            <person name="Shouche Y."/>
            <person name="Deshpande N."/>
            <person name="Sharma A."/>
        </authorList>
    </citation>
    <scope>NUCLEOTIDE SEQUENCE [LARGE SCALE GENOMIC DNA]</scope>
    <source>
        <strain evidence="1 2">ESP3B_9</strain>
    </source>
</reference>
<keyword evidence="1" id="KW-0969">Cilium</keyword>
<sequence length="181" mass="19566">MGFSTSASAAILLIGCLVAASVFVPTMFSVSTDTGDALATQSDQTRDRLNTDLNVTTAIQELHVVEYEDSNGDTYNETHVDDVVVRIENTGTTGLAISSTDVLLEGKYVHPDDYQTTVIDGDDEISETDLWYPGSTLEVVVPIETIETIFGEEEYEVDRIQLTTETGISAAESITLTETEG</sequence>
<gene>
    <name evidence="1" type="ORF">FYC77_12280</name>
</gene>
<protein>
    <submittedName>
        <fullName evidence="1">Flagellin</fullName>
    </submittedName>
</protein>
<dbReference type="RefSeq" id="WP_149081790.1">
    <property type="nucleotide sequence ID" value="NZ_VTAW01000015.1"/>
</dbReference>
<accession>A0A5D5ARF6</accession>
<dbReference type="PANTHER" id="PTHR42200:SF2">
    <property type="entry name" value="ARCHAEAL FLAGELLA-RELATED PROTEIN F"/>
    <property type="match status" value="1"/>
</dbReference>
<organism evidence="1 2">
    <name type="scientific">Natrialba swarupiae</name>
    <dbReference type="NCBI Taxonomy" id="2448032"/>
    <lineage>
        <taxon>Archaea</taxon>
        <taxon>Methanobacteriati</taxon>
        <taxon>Methanobacteriota</taxon>
        <taxon>Stenosarchaea group</taxon>
        <taxon>Halobacteria</taxon>
        <taxon>Halobacteriales</taxon>
        <taxon>Natrialbaceae</taxon>
        <taxon>Natrialba</taxon>
    </lineage>
</organism>
<dbReference type="AlphaFoldDB" id="A0A5D5ARF6"/>
<name>A0A5D5ARF6_9EURY</name>
<dbReference type="GO" id="GO:0097588">
    <property type="term" value="P:archaeal or bacterial-type flagellum-dependent cell motility"/>
    <property type="evidence" value="ECO:0007669"/>
    <property type="project" value="InterPro"/>
</dbReference>
<keyword evidence="1" id="KW-0282">Flagellum</keyword>
<dbReference type="PANTHER" id="PTHR42200">
    <property type="entry name" value="ARCHAEAL FLAGELLA-RELATED PROTEIN F-RELATED"/>
    <property type="match status" value="1"/>
</dbReference>
<dbReference type="GO" id="GO:0005198">
    <property type="term" value="F:structural molecule activity"/>
    <property type="evidence" value="ECO:0007669"/>
    <property type="project" value="InterPro"/>
</dbReference>
<dbReference type="Proteomes" id="UP000324104">
    <property type="component" value="Unassembled WGS sequence"/>
</dbReference>
<evidence type="ECO:0000313" key="2">
    <source>
        <dbReference type="Proteomes" id="UP000324104"/>
    </source>
</evidence>
<dbReference type="EMBL" id="VTAW01000015">
    <property type="protein sequence ID" value="TYT61641.1"/>
    <property type="molecule type" value="Genomic_DNA"/>
</dbReference>
<dbReference type="InterPro" id="IPR002774">
    <property type="entry name" value="Flagellin_arc-type"/>
</dbReference>